<evidence type="ECO:0000313" key="3">
    <source>
        <dbReference type="Proteomes" id="UP000272051"/>
    </source>
</evidence>
<proteinExistence type="predicted"/>
<dbReference type="Proteomes" id="UP000272051">
    <property type="component" value="Unassembled WGS sequence"/>
</dbReference>
<evidence type="ECO:0000313" key="4">
    <source>
        <dbReference type="Proteomes" id="UP000278475"/>
    </source>
</evidence>
<dbReference type="EMBL" id="QMQX01000013">
    <property type="protein sequence ID" value="RLE53361.1"/>
    <property type="molecule type" value="Genomic_DNA"/>
</dbReference>
<dbReference type="Proteomes" id="UP000278475">
    <property type="component" value="Unassembled WGS sequence"/>
</dbReference>
<evidence type="ECO:0000313" key="1">
    <source>
        <dbReference type="EMBL" id="RLE49893.1"/>
    </source>
</evidence>
<sequence>MGRGGGGGPGGPSGAPGRGAGFRGPGGECICPRCGHREPHYPGVPCRARVCPKCGIPLVRA</sequence>
<accession>A0A497ERB6</accession>
<evidence type="ECO:0008006" key="5">
    <source>
        <dbReference type="Google" id="ProtNLM"/>
    </source>
</evidence>
<protein>
    <recommendedName>
        <fullName evidence="5">Ferredoxin</fullName>
    </recommendedName>
</protein>
<reference evidence="3 4" key="1">
    <citation type="submission" date="2018-06" db="EMBL/GenBank/DDBJ databases">
        <title>Extensive metabolic versatility and redundancy in microbially diverse, dynamic hydrothermal sediments.</title>
        <authorList>
            <person name="Dombrowski N."/>
            <person name="Teske A."/>
            <person name="Baker B.J."/>
        </authorList>
    </citation>
    <scope>NUCLEOTIDE SEQUENCE [LARGE SCALE GENOMIC DNA]</scope>
    <source>
        <strain evidence="2">B34_G17</strain>
        <strain evidence="1">B66_G16</strain>
    </source>
</reference>
<comment type="caution">
    <text evidence="1">The sequence shown here is derived from an EMBL/GenBank/DDBJ whole genome shotgun (WGS) entry which is preliminary data.</text>
</comment>
<dbReference type="EMBL" id="QMQV01000019">
    <property type="protein sequence ID" value="RLE49893.1"/>
    <property type="molecule type" value="Genomic_DNA"/>
</dbReference>
<gene>
    <name evidence="1" type="ORF">DRJ31_03260</name>
    <name evidence="2" type="ORF">DRJ33_01260</name>
</gene>
<dbReference type="AlphaFoldDB" id="A0A497ERB6"/>
<organism evidence="1 4">
    <name type="scientific">Thermoproteota archaeon</name>
    <dbReference type="NCBI Taxonomy" id="2056631"/>
    <lineage>
        <taxon>Archaea</taxon>
        <taxon>Thermoproteota</taxon>
    </lineage>
</organism>
<name>A0A497ERB6_9CREN</name>
<evidence type="ECO:0000313" key="2">
    <source>
        <dbReference type="EMBL" id="RLE53361.1"/>
    </source>
</evidence>